<reference evidence="12 13" key="1">
    <citation type="submission" date="2019-04" db="EMBL/GenBank/DDBJ databases">
        <authorList>
            <person name="Feng G."/>
            <person name="Zhu H."/>
        </authorList>
    </citation>
    <scope>NUCLEOTIDE SEQUENCE [LARGE SCALE GENOMIC DNA]</scope>
    <source>
        <strain evidence="12 13">6HR-1</strain>
    </source>
</reference>
<dbReference type="GO" id="GO:0005886">
    <property type="term" value="C:plasma membrane"/>
    <property type="evidence" value="ECO:0007669"/>
    <property type="project" value="UniProtKB-SubCell"/>
</dbReference>
<dbReference type="OrthoDB" id="8482111at2"/>
<evidence type="ECO:0000256" key="6">
    <source>
        <dbReference type="ARBA" id="ARBA00023224"/>
    </source>
</evidence>
<dbReference type="GO" id="GO:0007165">
    <property type="term" value="P:signal transduction"/>
    <property type="evidence" value="ECO:0007669"/>
    <property type="project" value="UniProtKB-KW"/>
</dbReference>
<name>A0A4Z0NUY3_9HYPH</name>
<comment type="caution">
    <text evidence="12">The sequence shown here is derived from an EMBL/GenBank/DDBJ whole genome shotgun (WGS) entry which is preliminary data.</text>
</comment>
<feature type="transmembrane region" description="Helical" evidence="9">
    <location>
        <begin position="42"/>
        <end position="64"/>
    </location>
</feature>
<evidence type="ECO:0000259" key="11">
    <source>
        <dbReference type="PROSITE" id="PS50885"/>
    </source>
</evidence>
<dbReference type="Gene3D" id="1.10.287.950">
    <property type="entry name" value="Methyl-accepting chemotaxis protein"/>
    <property type="match status" value="1"/>
</dbReference>
<dbReference type="CDD" id="cd06225">
    <property type="entry name" value="HAMP"/>
    <property type="match status" value="1"/>
</dbReference>
<keyword evidence="5 9" id="KW-0472">Membrane</keyword>
<organism evidence="12 13">
    <name type="scientific">Methylobacterium nonmethylotrophicum</name>
    <dbReference type="NCBI Taxonomy" id="1141884"/>
    <lineage>
        <taxon>Bacteria</taxon>
        <taxon>Pseudomonadati</taxon>
        <taxon>Pseudomonadota</taxon>
        <taxon>Alphaproteobacteria</taxon>
        <taxon>Hyphomicrobiales</taxon>
        <taxon>Methylobacteriaceae</taxon>
        <taxon>Methylobacterium</taxon>
    </lineage>
</organism>
<dbReference type="AlphaFoldDB" id="A0A4Z0NUY3"/>
<evidence type="ECO:0000256" key="1">
    <source>
        <dbReference type="ARBA" id="ARBA00004651"/>
    </source>
</evidence>
<dbReference type="SMART" id="SM00283">
    <property type="entry name" value="MA"/>
    <property type="match status" value="1"/>
</dbReference>
<feature type="domain" description="HAMP" evidence="11">
    <location>
        <begin position="242"/>
        <end position="295"/>
    </location>
</feature>
<dbReference type="PANTHER" id="PTHR32089">
    <property type="entry name" value="METHYL-ACCEPTING CHEMOTAXIS PROTEIN MCPB"/>
    <property type="match status" value="1"/>
</dbReference>
<dbReference type="InterPro" id="IPR003660">
    <property type="entry name" value="HAMP_dom"/>
</dbReference>
<keyword evidence="6 8" id="KW-0807">Transducer</keyword>
<evidence type="ECO:0000313" key="13">
    <source>
        <dbReference type="Proteomes" id="UP000297535"/>
    </source>
</evidence>
<keyword evidence="13" id="KW-1185">Reference proteome</keyword>
<dbReference type="Proteomes" id="UP000297535">
    <property type="component" value="Unassembled WGS sequence"/>
</dbReference>
<evidence type="ECO:0000256" key="3">
    <source>
        <dbReference type="ARBA" id="ARBA00022692"/>
    </source>
</evidence>
<feature type="domain" description="Methyl-accepting transducer" evidence="10">
    <location>
        <begin position="337"/>
        <end position="573"/>
    </location>
</feature>
<dbReference type="SMART" id="SM01049">
    <property type="entry name" value="Cache_2"/>
    <property type="match status" value="1"/>
</dbReference>
<evidence type="ECO:0000256" key="4">
    <source>
        <dbReference type="ARBA" id="ARBA00022989"/>
    </source>
</evidence>
<dbReference type="SMART" id="SM00304">
    <property type="entry name" value="HAMP"/>
    <property type="match status" value="1"/>
</dbReference>
<dbReference type="InterPro" id="IPR033480">
    <property type="entry name" value="sCache_2"/>
</dbReference>
<evidence type="ECO:0000256" key="8">
    <source>
        <dbReference type="PROSITE-ProRule" id="PRU00284"/>
    </source>
</evidence>
<dbReference type="PANTHER" id="PTHR32089:SF112">
    <property type="entry name" value="LYSOZYME-LIKE PROTEIN-RELATED"/>
    <property type="match status" value="1"/>
</dbReference>
<evidence type="ECO:0000256" key="9">
    <source>
        <dbReference type="SAM" id="Phobius"/>
    </source>
</evidence>
<protein>
    <submittedName>
        <fullName evidence="12">Methyl-accepting chemotaxis protein</fullName>
    </submittedName>
</protein>
<comment type="subcellular location">
    <subcellularLocation>
        <location evidence="1">Cell membrane</location>
        <topology evidence="1">Multi-pass membrane protein</topology>
    </subcellularLocation>
</comment>
<dbReference type="InterPro" id="IPR004089">
    <property type="entry name" value="MCPsignal_dom"/>
</dbReference>
<evidence type="ECO:0000256" key="2">
    <source>
        <dbReference type="ARBA" id="ARBA00022475"/>
    </source>
</evidence>
<keyword evidence="2" id="KW-1003">Cell membrane</keyword>
<keyword evidence="3 9" id="KW-0812">Transmembrane</keyword>
<evidence type="ECO:0000256" key="5">
    <source>
        <dbReference type="ARBA" id="ARBA00023136"/>
    </source>
</evidence>
<evidence type="ECO:0000313" key="12">
    <source>
        <dbReference type="EMBL" id="TGE01354.1"/>
    </source>
</evidence>
<dbReference type="Pfam" id="PF17200">
    <property type="entry name" value="sCache_2"/>
    <property type="match status" value="1"/>
</dbReference>
<evidence type="ECO:0000259" key="10">
    <source>
        <dbReference type="PROSITE" id="PS50111"/>
    </source>
</evidence>
<sequence length="593" mass="61874">MALVQMFGRAILTSSQQTVFRSPRAPILESMMLLRVRITHRFAALAILGLALAVGSISLALVQIRDAMLDQKRQEIRHSVEVAATIVRSYVARAKTGELTDADARQRAANAIRGARFDGGNYFYIYDFDGNTVMHPIRKDLEGKNALGLKDKNGKFMMREIVDLARTKGESSTEYYWTKPGDATETLKVTHTIAIPEWQILVGSGLHVYDVDAALWVQVQHLSLTLAPIASLFVLLAVWIGRSVARPLGGLTQSMQRLANGDLDAEVVGTARRDEIGQIASAVVALRDGLRSRALEEHARDAAARQDSEAQRRRAMAEIARSFEAAIGGIVGTVSGAATELQATARTMTATADQTAGLSTDAAAAAKEAALNVNTVAAAAEELGASVQEIARQVAGSASLAQTAVADADQTGALVQELSEAVSRIGDVVGLISTIAGQTNLLALNATIEAARAGEAGRGFAVVAAEVKDLANQTARATEQITGQIGRIQGSTGRAVAAIGGIAARIREIASVATSLATAVEEQGAATSEIVRNVAQAAQGAGDVTTTMTGVAGAVEVTGAAAAQVLASASDLSSQSAHLTQEVAHFLGTLRAA</sequence>
<keyword evidence="4 9" id="KW-1133">Transmembrane helix</keyword>
<proteinExistence type="inferred from homology"/>
<dbReference type="EMBL" id="SRLB01000004">
    <property type="protein sequence ID" value="TGE01354.1"/>
    <property type="molecule type" value="Genomic_DNA"/>
</dbReference>
<dbReference type="Gene3D" id="3.30.450.20">
    <property type="entry name" value="PAS domain"/>
    <property type="match status" value="1"/>
</dbReference>
<dbReference type="PROSITE" id="PS50885">
    <property type="entry name" value="HAMP"/>
    <property type="match status" value="1"/>
</dbReference>
<comment type="similarity">
    <text evidence="7">Belongs to the methyl-accepting chemotaxis (MCP) protein family.</text>
</comment>
<accession>A0A4Z0NUY3</accession>
<gene>
    <name evidence="12" type="ORF">EU555_06035</name>
</gene>
<dbReference type="Gene3D" id="6.10.340.10">
    <property type="match status" value="1"/>
</dbReference>
<dbReference type="Pfam" id="PF00672">
    <property type="entry name" value="HAMP"/>
    <property type="match status" value="1"/>
</dbReference>
<dbReference type="Pfam" id="PF00015">
    <property type="entry name" value="MCPsignal"/>
    <property type="match status" value="1"/>
</dbReference>
<evidence type="ECO:0000256" key="7">
    <source>
        <dbReference type="ARBA" id="ARBA00029447"/>
    </source>
</evidence>
<dbReference type="PROSITE" id="PS50111">
    <property type="entry name" value="CHEMOTAXIS_TRANSDUC_2"/>
    <property type="match status" value="1"/>
</dbReference>
<dbReference type="SUPFAM" id="SSF58104">
    <property type="entry name" value="Methyl-accepting chemotaxis protein (MCP) signaling domain"/>
    <property type="match status" value="1"/>
</dbReference>